<protein>
    <submittedName>
        <fullName evidence="5">LPXTG cell wall anchor domain-containing protein</fullName>
    </submittedName>
</protein>
<keyword evidence="6" id="KW-1185">Reference proteome</keyword>
<dbReference type="Pfam" id="PF00963">
    <property type="entry name" value="Cohesin"/>
    <property type="match status" value="1"/>
</dbReference>
<keyword evidence="2" id="KW-0812">Transmembrane</keyword>
<dbReference type="Proteomes" id="UP000648352">
    <property type="component" value="Unassembled WGS sequence"/>
</dbReference>
<feature type="compositionally biased region" description="Pro residues" evidence="1">
    <location>
        <begin position="174"/>
        <end position="184"/>
    </location>
</feature>
<dbReference type="SUPFAM" id="SSF49384">
    <property type="entry name" value="Carbohydrate-binding domain"/>
    <property type="match status" value="1"/>
</dbReference>
<organism evidence="5 6">
    <name type="scientific">Microbacterium pullorum</name>
    <dbReference type="NCBI Taxonomy" id="2762236"/>
    <lineage>
        <taxon>Bacteria</taxon>
        <taxon>Bacillati</taxon>
        <taxon>Actinomycetota</taxon>
        <taxon>Actinomycetes</taxon>
        <taxon>Micrococcales</taxon>
        <taxon>Microbacteriaceae</taxon>
        <taxon>Microbacterium</taxon>
    </lineage>
</organism>
<evidence type="ECO:0000313" key="6">
    <source>
        <dbReference type="Proteomes" id="UP000648352"/>
    </source>
</evidence>
<evidence type="ECO:0000259" key="4">
    <source>
        <dbReference type="Pfam" id="PF00963"/>
    </source>
</evidence>
<feature type="transmembrane region" description="Helical" evidence="2">
    <location>
        <begin position="221"/>
        <end position="243"/>
    </location>
</feature>
<dbReference type="InterPro" id="IPR002102">
    <property type="entry name" value="Cohesin_dom"/>
</dbReference>
<proteinExistence type="predicted"/>
<feature type="domain" description="Cohesin" evidence="4">
    <location>
        <begin position="44"/>
        <end position="157"/>
    </location>
</feature>
<evidence type="ECO:0000256" key="2">
    <source>
        <dbReference type="SAM" id="Phobius"/>
    </source>
</evidence>
<comment type="caution">
    <text evidence="5">The sequence shown here is derived from an EMBL/GenBank/DDBJ whole genome shotgun (WGS) entry which is preliminary data.</text>
</comment>
<dbReference type="EMBL" id="JACSQP010000014">
    <property type="protein sequence ID" value="MBD7958839.1"/>
    <property type="molecule type" value="Genomic_DNA"/>
</dbReference>
<accession>A0ABR8S5U7</accession>
<sequence length="252" mass="24399">MPETTLPARPRRARSRALALLTAGLAVFGGSLALAPAAHAATGVTVTAPGAVTAGDTVTVTIAGDAGADLYAYDLTVAYDPALLTYADATETYPSGGYGAVTETADTVTFTNTRLGTSPGLAGAQDLVTFSFTAVASGAATITLDAATFIDSASASESLAEPVTATVEIAAPAAPTPTPTPAPGAPGAGTPSDGDGADGEGEASAPVGAPAGSLASTGGDVAMWVIMGAAGVGLLALGVVLLVRRRRGEVRA</sequence>
<evidence type="ECO:0000313" key="5">
    <source>
        <dbReference type="EMBL" id="MBD7958839.1"/>
    </source>
</evidence>
<dbReference type="InterPro" id="IPR008965">
    <property type="entry name" value="CBM2/CBM3_carb-bd_dom_sf"/>
</dbReference>
<reference evidence="5 6" key="1">
    <citation type="submission" date="2020-08" db="EMBL/GenBank/DDBJ databases">
        <title>A Genomic Blueprint of the Chicken Gut Microbiome.</title>
        <authorList>
            <person name="Gilroy R."/>
            <person name="Ravi A."/>
            <person name="Getino M."/>
            <person name="Pursley I."/>
            <person name="Horton D.L."/>
            <person name="Alikhan N.-F."/>
            <person name="Baker D."/>
            <person name="Gharbi K."/>
            <person name="Hall N."/>
            <person name="Watson M."/>
            <person name="Adriaenssens E.M."/>
            <person name="Foster-Nyarko E."/>
            <person name="Jarju S."/>
            <person name="Secka A."/>
            <person name="Antonio M."/>
            <person name="Oren A."/>
            <person name="Chaudhuri R."/>
            <person name="La Ragione R.M."/>
            <person name="Hildebrand F."/>
            <person name="Pallen M.J."/>
        </authorList>
    </citation>
    <scope>NUCLEOTIDE SEQUENCE [LARGE SCALE GENOMIC DNA]</scope>
    <source>
        <strain evidence="5 6">Sa4CUA7</strain>
    </source>
</reference>
<dbReference type="Gene3D" id="2.60.40.680">
    <property type="match status" value="1"/>
</dbReference>
<feature type="chain" id="PRO_5046113765" evidence="3">
    <location>
        <begin position="41"/>
        <end position="252"/>
    </location>
</feature>
<name>A0ABR8S5U7_9MICO</name>
<gene>
    <name evidence="5" type="ORF">H9651_14455</name>
</gene>
<keyword evidence="3" id="KW-0732">Signal</keyword>
<dbReference type="CDD" id="cd08547">
    <property type="entry name" value="Type_II_cohesin"/>
    <property type="match status" value="1"/>
</dbReference>
<feature type="signal peptide" evidence="3">
    <location>
        <begin position="1"/>
        <end position="40"/>
    </location>
</feature>
<dbReference type="RefSeq" id="WP_191720031.1">
    <property type="nucleotide sequence ID" value="NZ_JACSQP010000014.1"/>
</dbReference>
<keyword evidence="2" id="KW-1133">Transmembrane helix</keyword>
<dbReference type="NCBIfam" id="TIGR01167">
    <property type="entry name" value="LPXTG_anchor"/>
    <property type="match status" value="1"/>
</dbReference>
<feature type="region of interest" description="Disordered" evidence="1">
    <location>
        <begin position="172"/>
        <end position="211"/>
    </location>
</feature>
<keyword evidence="2" id="KW-0472">Membrane</keyword>
<evidence type="ECO:0000256" key="3">
    <source>
        <dbReference type="SAM" id="SignalP"/>
    </source>
</evidence>
<evidence type="ECO:0000256" key="1">
    <source>
        <dbReference type="SAM" id="MobiDB-lite"/>
    </source>
</evidence>